<dbReference type="InterPro" id="IPR013783">
    <property type="entry name" value="Ig-like_fold"/>
</dbReference>
<dbReference type="InterPro" id="IPR003137">
    <property type="entry name" value="PA_domain"/>
</dbReference>
<dbReference type="Pfam" id="PF02225">
    <property type="entry name" value="PA"/>
    <property type="match status" value="1"/>
</dbReference>
<dbReference type="PROSITE" id="PS00137">
    <property type="entry name" value="SUBTILASE_HIS"/>
    <property type="match status" value="1"/>
</dbReference>
<evidence type="ECO:0000256" key="5">
    <source>
        <dbReference type="ARBA" id="ARBA00022801"/>
    </source>
</evidence>
<dbReference type="PANTHER" id="PTHR43806:SF66">
    <property type="entry name" value="SERIN ENDOPEPTIDASE"/>
    <property type="match status" value="1"/>
</dbReference>
<sequence length="898" mass="96730">MRSFAIVSGLVLAPFLGASASLSPRQESTTAETNSVRVAKSFIVEYAPGSAKFRRQETDGITVIKTFDSNVFRGASIETETLTEDDLARRPEVLRVWPNEVIELLPTYNERAADISEAPEYTTHNATGVSKLHAQGIYGAGVKVGVVDTGIYYTHEALGSGLGDGYKIAGGYDFVGDGYWPLEGPITPDEDPLDTQGHGTHVAGIIAGETEGWVGVAPEATLYAYKVFSQAGNTNTAVLIESFLRAYEDGMDIITASIGGSNGFSNNAWAEVASRLVTEGVVVTISAGNSGTQGPFYGSSGSSGRNVLAIASSDAETLPAIPFEATIGGDTVRFGYLPATDYFPPHVMDWPVVALNLDTTAAADGCEPYPEGTRNLTGTVPLVRRGTCTFQTKQENLAALGAEYILIYNDGRPITAPSSPNPIALLASITADTGEAFISAIAAGIEVTADFSVNPEIPIGLDYPSANRASTFTSWATLYNLEMKPDIAAPGGNIFSTWVGGSYNIISGTSMACPYVAGVAALYISVHGGRSVQGNGFAYALSRRIISSGVALPWYNGVATNYDFQAPPAQIGNGLIDAYKVVRYDTALNFEKMALNDTRYFSRYHDVTVTNSGDEPVTYQFHHQPQAGFDTLTYVASANTRRLRTFAQLTPREYTPSVSLPRDFTLQPGASRTVSVNFQNPDRQGWNTSSLPMYGGKVVVSGSNGEQLSVPYMGVGADLRNELGSIHETGWPYSISTVERTPFESKSTYSMDLSLGVQDFPKILSKIIWGTTETRWDIYVAGFSERSWVYPPVPGQNGYIGSVASWVGSGSVSQINPDFDNPDDTYTYPETNTPRNTATSYYEHWWFGKLGNGTQIAPGNYTFRFAVLKPFGNPRIADNWDVYRPTSGLPQIQITGQY</sequence>
<dbReference type="CDD" id="cd02124">
    <property type="entry name" value="PA_PoS1_like"/>
    <property type="match status" value="1"/>
</dbReference>
<feature type="chain" id="PRO_5001779812" description="Peptidase S8/S53 domain-containing protein" evidence="10">
    <location>
        <begin position="21"/>
        <end position="898"/>
    </location>
</feature>
<evidence type="ECO:0000256" key="2">
    <source>
        <dbReference type="ARBA" id="ARBA00022512"/>
    </source>
</evidence>
<feature type="domain" description="PA" evidence="12">
    <location>
        <begin position="356"/>
        <end position="415"/>
    </location>
</feature>
<keyword evidence="3 8" id="KW-0645">Protease</keyword>
<dbReference type="InterPro" id="IPR034187">
    <property type="entry name" value="Peptidases_S8_5"/>
</dbReference>
<evidence type="ECO:0000259" key="12">
    <source>
        <dbReference type="Pfam" id="PF02225"/>
    </source>
</evidence>
<dbReference type="InParanoid" id="A0A084QZQ4"/>
<evidence type="ECO:0000313" key="15">
    <source>
        <dbReference type="Proteomes" id="UP000028524"/>
    </source>
</evidence>
<feature type="domain" description="Peptidase S8/S53" evidence="11">
    <location>
        <begin position="139"/>
        <end position="527"/>
    </location>
</feature>
<dbReference type="AlphaFoldDB" id="A0A084QZQ4"/>
<dbReference type="GO" id="GO:0016020">
    <property type="term" value="C:membrane"/>
    <property type="evidence" value="ECO:0007669"/>
    <property type="project" value="InterPro"/>
</dbReference>
<feature type="signal peptide" evidence="10">
    <location>
        <begin position="1"/>
        <end position="20"/>
    </location>
</feature>
<evidence type="ECO:0000256" key="7">
    <source>
        <dbReference type="PIRSR" id="PIRSR615500-1"/>
    </source>
</evidence>
<dbReference type="PROSITE" id="PS00138">
    <property type="entry name" value="SUBTILASE_SER"/>
    <property type="match status" value="1"/>
</dbReference>
<evidence type="ECO:0008006" key="16">
    <source>
        <dbReference type="Google" id="ProtNLM"/>
    </source>
</evidence>
<dbReference type="PROSITE" id="PS51892">
    <property type="entry name" value="SUBTILASE"/>
    <property type="match status" value="1"/>
</dbReference>
<dbReference type="Pfam" id="PF00082">
    <property type="entry name" value="Peptidase_S8"/>
    <property type="match status" value="1"/>
</dbReference>
<comment type="similarity">
    <text evidence="1 8 9">Belongs to the peptidase S8 family.</text>
</comment>
<reference evidence="14 15" key="1">
    <citation type="journal article" date="2014" name="BMC Genomics">
        <title>Comparative genome sequencing reveals chemotype-specific gene clusters in the toxigenic black mold Stachybotrys.</title>
        <authorList>
            <person name="Semeiks J."/>
            <person name="Borek D."/>
            <person name="Otwinowski Z."/>
            <person name="Grishin N.V."/>
        </authorList>
    </citation>
    <scope>NUCLEOTIDE SEQUENCE [LARGE SCALE GENOMIC DNA]</scope>
    <source>
        <strain evidence="14 15">IBT 40285</strain>
    </source>
</reference>
<evidence type="ECO:0000256" key="6">
    <source>
        <dbReference type="ARBA" id="ARBA00022825"/>
    </source>
</evidence>
<dbReference type="GO" id="GO:0004252">
    <property type="term" value="F:serine-type endopeptidase activity"/>
    <property type="evidence" value="ECO:0007669"/>
    <property type="project" value="UniProtKB-UniRule"/>
</dbReference>
<evidence type="ECO:0000256" key="1">
    <source>
        <dbReference type="ARBA" id="ARBA00011073"/>
    </source>
</evidence>
<dbReference type="PANTHER" id="PTHR43806">
    <property type="entry name" value="PEPTIDASE S8"/>
    <property type="match status" value="1"/>
</dbReference>
<organism evidence="14 15">
    <name type="scientific">Stachybotrys chlorohalonatus (strain IBT 40285)</name>
    <dbReference type="NCBI Taxonomy" id="1283841"/>
    <lineage>
        <taxon>Eukaryota</taxon>
        <taxon>Fungi</taxon>
        <taxon>Dikarya</taxon>
        <taxon>Ascomycota</taxon>
        <taxon>Pezizomycotina</taxon>
        <taxon>Sordariomycetes</taxon>
        <taxon>Hypocreomycetidae</taxon>
        <taxon>Hypocreales</taxon>
        <taxon>Stachybotryaceae</taxon>
        <taxon>Stachybotrys</taxon>
    </lineage>
</organism>
<name>A0A084QZQ4_STAC4</name>
<evidence type="ECO:0000259" key="11">
    <source>
        <dbReference type="Pfam" id="PF00082"/>
    </source>
</evidence>
<protein>
    <recommendedName>
        <fullName evidence="16">Peptidase S8/S53 domain-containing protein</fullName>
    </recommendedName>
</protein>
<dbReference type="SUPFAM" id="SSF52743">
    <property type="entry name" value="Subtilisin-like"/>
    <property type="match status" value="1"/>
</dbReference>
<proteinExistence type="inferred from homology"/>
<dbReference type="InterPro" id="IPR015500">
    <property type="entry name" value="Peptidase_S8_subtilisin-rel"/>
</dbReference>
<dbReference type="HOGENOM" id="CLU_003559_2_1_1"/>
<evidence type="ECO:0000259" key="13">
    <source>
        <dbReference type="Pfam" id="PF06280"/>
    </source>
</evidence>
<dbReference type="EMBL" id="KL659480">
    <property type="protein sequence ID" value="KFA69439.1"/>
    <property type="molecule type" value="Genomic_DNA"/>
</dbReference>
<dbReference type="InterPro" id="IPR010435">
    <property type="entry name" value="C5a/SBT2-like_Fn3"/>
</dbReference>
<evidence type="ECO:0000313" key="14">
    <source>
        <dbReference type="EMBL" id="KFA69439.1"/>
    </source>
</evidence>
<evidence type="ECO:0000256" key="10">
    <source>
        <dbReference type="SAM" id="SignalP"/>
    </source>
</evidence>
<evidence type="ECO:0000256" key="3">
    <source>
        <dbReference type="ARBA" id="ARBA00022670"/>
    </source>
</evidence>
<keyword evidence="5 8" id="KW-0378">Hydrolase</keyword>
<dbReference type="InterPro" id="IPR050131">
    <property type="entry name" value="Peptidase_S8_subtilisin-like"/>
</dbReference>
<dbReference type="STRING" id="1283841.A0A084QZQ4"/>
<dbReference type="InterPro" id="IPR022398">
    <property type="entry name" value="Peptidase_S8_His-AS"/>
</dbReference>
<dbReference type="Pfam" id="PF06280">
    <property type="entry name" value="fn3_5"/>
    <property type="match status" value="1"/>
</dbReference>
<dbReference type="InterPro" id="IPR023827">
    <property type="entry name" value="Peptidase_S8_Asp-AS"/>
</dbReference>
<dbReference type="InterPro" id="IPR000209">
    <property type="entry name" value="Peptidase_S8/S53_dom"/>
</dbReference>
<keyword evidence="6 8" id="KW-0720">Serine protease</keyword>
<dbReference type="GO" id="GO:0006508">
    <property type="term" value="P:proteolysis"/>
    <property type="evidence" value="ECO:0007669"/>
    <property type="project" value="UniProtKB-KW"/>
</dbReference>
<dbReference type="InterPro" id="IPR023828">
    <property type="entry name" value="Peptidase_S8_Ser-AS"/>
</dbReference>
<feature type="active site" description="Charge relay system" evidence="7 8">
    <location>
        <position position="198"/>
    </location>
</feature>
<feature type="domain" description="C5a peptidase/Subtilisin-like protease SBT2-like Fn3-like" evidence="13">
    <location>
        <begin position="594"/>
        <end position="713"/>
    </location>
</feature>
<keyword evidence="4 10" id="KW-0732">Signal</keyword>
<dbReference type="PRINTS" id="PR00723">
    <property type="entry name" value="SUBTILISIN"/>
</dbReference>
<gene>
    <name evidence="14" type="ORF">S40285_04631</name>
</gene>
<dbReference type="InterPro" id="IPR036852">
    <property type="entry name" value="Peptidase_S8/S53_dom_sf"/>
</dbReference>
<feature type="active site" description="Charge relay system" evidence="7 8">
    <location>
        <position position="148"/>
    </location>
</feature>
<dbReference type="OMA" id="ANGWSNN"/>
<dbReference type="Gene3D" id="3.50.30.30">
    <property type="match status" value="1"/>
</dbReference>
<dbReference type="Gene3D" id="2.60.40.10">
    <property type="entry name" value="Immunoglobulins"/>
    <property type="match status" value="1"/>
</dbReference>
<feature type="active site" description="Charge relay system" evidence="7 8">
    <location>
        <position position="510"/>
    </location>
</feature>
<dbReference type="PROSITE" id="PS00136">
    <property type="entry name" value="SUBTILASE_ASP"/>
    <property type="match status" value="1"/>
</dbReference>
<keyword evidence="2" id="KW-0964">Secreted</keyword>
<dbReference type="CDD" id="cd07489">
    <property type="entry name" value="Peptidases_S8_5"/>
    <property type="match status" value="1"/>
</dbReference>
<keyword evidence="2" id="KW-0134">Cell wall</keyword>
<dbReference type="Gene3D" id="3.40.50.200">
    <property type="entry name" value="Peptidase S8/S53 domain"/>
    <property type="match status" value="1"/>
</dbReference>
<evidence type="ECO:0000256" key="9">
    <source>
        <dbReference type="RuleBase" id="RU003355"/>
    </source>
</evidence>
<evidence type="ECO:0000256" key="4">
    <source>
        <dbReference type="ARBA" id="ARBA00022729"/>
    </source>
</evidence>
<dbReference type="OrthoDB" id="10256524at2759"/>
<dbReference type="Proteomes" id="UP000028524">
    <property type="component" value="Unassembled WGS sequence"/>
</dbReference>
<evidence type="ECO:0000256" key="8">
    <source>
        <dbReference type="PROSITE-ProRule" id="PRU01240"/>
    </source>
</evidence>
<keyword evidence="15" id="KW-1185">Reference proteome</keyword>
<accession>A0A084QZQ4</accession>